<sequence length="105" mass="12311">MDENEISELYSSIAIKTNEDYSSLIPKQLKANFNDEIIISATIEFSQEDRDKIIEYANKYSDEFNIIDIDNEIKIKQTVSFENSTYKKRTTYVNFSFKAVSYTHL</sequence>
<comment type="caution">
    <text evidence="1">The sequence shown here is derived from an EMBL/GenBank/DDBJ whole genome shotgun (WGS) entry which is preliminary data.</text>
</comment>
<reference evidence="1 2" key="1">
    <citation type="submission" date="2019-01" db="EMBL/GenBank/DDBJ databases">
        <title>Comparative genomic analysis identifies haemin-independent Haemophilus haemolyticus: a formal re-classification of Haemophilus intermedius.</title>
        <authorList>
            <person name="Harris T.M."/>
            <person name="Price E.P."/>
            <person name="Sarovich D.S."/>
            <person name="Norskov-Lauritsen N."/>
            <person name="Beissbarth J."/>
            <person name="Chang A.B."/>
            <person name="Smith-Vaughan H.C."/>
        </authorList>
    </citation>
    <scope>NUCLEOTIDE SEQUENCE [LARGE SCALE GENOMIC DNA]</scope>
    <source>
        <strain evidence="1 2">CCUG 15949</strain>
    </source>
</reference>
<dbReference type="Proteomes" id="UP000318353">
    <property type="component" value="Unassembled WGS sequence"/>
</dbReference>
<evidence type="ECO:0000313" key="1">
    <source>
        <dbReference type="EMBL" id="TPH03611.1"/>
    </source>
</evidence>
<protein>
    <recommendedName>
        <fullName evidence="3">Phage tail protein</fullName>
    </recommendedName>
</protein>
<evidence type="ECO:0000313" key="2">
    <source>
        <dbReference type="Proteomes" id="UP000318353"/>
    </source>
</evidence>
<feature type="non-terminal residue" evidence="1">
    <location>
        <position position="105"/>
    </location>
</feature>
<proteinExistence type="predicted"/>
<accession>A0ABY2YMW6</accession>
<dbReference type="EMBL" id="SDPH01000033">
    <property type="protein sequence ID" value="TPH03611.1"/>
    <property type="molecule type" value="Genomic_DNA"/>
</dbReference>
<organism evidence="1 2">
    <name type="scientific">Haemophilus haemolyticus</name>
    <dbReference type="NCBI Taxonomy" id="726"/>
    <lineage>
        <taxon>Bacteria</taxon>
        <taxon>Pseudomonadati</taxon>
        <taxon>Pseudomonadota</taxon>
        <taxon>Gammaproteobacteria</taxon>
        <taxon>Pasteurellales</taxon>
        <taxon>Pasteurellaceae</taxon>
        <taxon>Haemophilus</taxon>
    </lineage>
</organism>
<name>A0ABY2YMW6_HAEHA</name>
<evidence type="ECO:0008006" key="3">
    <source>
        <dbReference type="Google" id="ProtNLM"/>
    </source>
</evidence>
<gene>
    <name evidence="1" type="ORF">EUX50_06695</name>
</gene>
<keyword evidence="2" id="KW-1185">Reference proteome</keyword>